<protein>
    <recommendedName>
        <fullName evidence="4">coproporphyrinogen oxidase</fullName>
        <ecNumber evidence="4">1.3.3.3</ecNumber>
    </recommendedName>
</protein>
<evidence type="ECO:0000256" key="5">
    <source>
        <dbReference type="ARBA" id="ARBA00023002"/>
    </source>
</evidence>
<accession>A0A520MUB2</accession>
<keyword evidence="7" id="KW-0627">Porphyrin biosynthesis</keyword>
<gene>
    <name evidence="8" type="ORF">EVA99_00735</name>
</gene>
<dbReference type="InterPro" id="IPR036406">
    <property type="entry name" value="Coprogen_oxidase_aer_sf"/>
</dbReference>
<proteinExistence type="inferred from homology"/>
<dbReference type="InterPro" id="IPR001260">
    <property type="entry name" value="Coprogen_oxidase_aer"/>
</dbReference>
<comment type="pathway">
    <text evidence="1">Porphyrin-containing compound metabolism; protoporphyrin-IX biosynthesis; protoporphyrinogen-IX from coproporphyrinogen-III (O2 route): step 1/1.</text>
</comment>
<evidence type="ECO:0000313" key="9">
    <source>
        <dbReference type="Proteomes" id="UP000320146"/>
    </source>
</evidence>
<dbReference type="Pfam" id="PF01218">
    <property type="entry name" value="Coprogen_oxidas"/>
    <property type="match status" value="1"/>
</dbReference>
<dbReference type="PRINTS" id="PR00073">
    <property type="entry name" value="COPRGNOXDASE"/>
</dbReference>
<keyword evidence="5 8" id="KW-0560">Oxidoreductase</keyword>
<name>A0A520MUB2_9GAMM</name>
<reference evidence="8 9" key="1">
    <citation type="submission" date="2019-02" db="EMBL/GenBank/DDBJ databases">
        <title>Prokaryotic population dynamics and viral predation in marine succession experiment using metagenomics: the confinement effect.</title>
        <authorList>
            <person name="Haro-Moreno J.M."/>
            <person name="Rodriguez-Valera F."/>
            <person name="Lopez-Perez M."/>
        </authorList>
    </citation>
    <scope>NUCLEOTIDE SEQUENCE [LARGE SCALE GENOMIC DNA]</scope>
    <source>
        <strain evidence="8">MED-G166</strain>
    </source>
</reference>
<dbReference type="PANTHER" id="PTHR10755">
    <property type="entry name" value="COPROPORPHYRINOGEN III OXIDASE, MITOCHONDRIAL"/>
    <property type="match status" value="1"/>
</dbReference>
<dbReference type="GO" id="GO:0004109">
    <property type="term" value="F:coproporphyrinogen oxidase activity"/>
    <property type="evidence" value="ECO:0007669"/>
    <property type="project" value="UniProtKB-EC"/>
</dbReference>
<evidence type="ECO:0000256" key="4">
    <source>
        <dbReference type="ARBA" id="ARBA00012869"/>
    </source>
</evidence>
<comment type="subunit">
    <text evidence="3">Homodimer.</text>
</comment>
<dbReference type="NCBIfam" id="NF003727">
    <property type="entry name" value="PRK05330.1"/>
    <property type="match status" value="1"/>
</dbReference>
<dbReference type="Proteomes" id="UP000320146">
    <property type="component" value="Unassembled WGS sequence"/>
</dbReference>
<evidence type="ECO:0000256" key="3">
    <source>
        <dbReference type="ARBA" id="ARBA00011738"/>
    </source>
</evidence>
<dbReference type="GO" id="GO:0005737">
    <property type="term" value="C:cytoplasm"/>
    <property type="evidence" value="ECO:0007669"/>
    <property type="project" value="TreeGrafter"/>
</dbReference>
<evidence type="ECO:0000256" key="1">
    <source>
        <dbReference type="ARBA" id="ARBA00005168"/>
    </source>
</evidence>
<keyword evidence="6" id="KW-0350">Heme biosynthesis</keyword>
<comment type="caution">
    <text evidence="8">The sequence shown here is derived from an EMBL/GenBank/DDBJ whole genome shotgun (WGS) entry which is preliminary data.</text>
</comment>
<dbReference type="SUPFAM" id="SSF102886">
    <property type="entry name" value="Coproporphyrinogen III oxidase"/>
    <property type="match status" value="1"/>
</dbReference>
<dbReference type="PANTHER" id="PTHR10755:SF0">
    <property type="entry name" value="OXYGEN-DEPENDENT COPROPORPHYRINOGEN-III OXIDASE, MITOCHONDRIAL"/>
    <property type="match status" value="1"/>
</dbReference>
<evidence type="ECO:0000256" key="6">
    <source>
        <dbReference type="ARBA" id="ARBA00023133"/>
    </source>
</evidence>
<dbReference type="EMBL" id="SHBL01000003">
    <property type="protein sequence ID" value="RZO24788.1"/>
    <property type="molecule type" value="Genomic_DNA"/>
</dbReference>
<dbReference type="PIRSF" id="PIRSF000166">
    <property type="entry name" value="Coproporphyri_ox"/>
    <property type="match status" value="1"/>
</dbReference>
<dbReference type="EC" id="1.3.3.3" evidence="4"/>
<sequence length="306" mass="35441">MNILDRQEQIANAFKGIHENILAEFKQHEKEENIIDDHWEKHGLGTGHSVIIDDGEFFGKAGINFSNIKGEKLPASSVGSINKSSGLPYFATGVSVVFHPKNPNIPTSHLNIRYFCTYKNNEVFEEWFGGGFDLTPYVLDEDDCRDWHQSAKNACDTLGKEYFELFKKNCDEYFFLPHRKEHRGIGGIFYEKQTFKNTAEGLNFSQQVAIAFTEAYKKIITKHKNTEYSDEDTKFQRFRRGRYVEFNLVYDRGTLFGLQSGGRIESILMSLPNAVEWHYKFDSKLTDKQEKLYEALKNPINWIDNV</sequence>
<evidence type="ECO:0000256" key="7">
    <source>
        <dbReference type="ARBA" id="ARBA00023244"/>
    </source>
</evidence>
<evidence type="ECO:0000256" key="2">
    <source>
        <dbReference type="ARBA" id="ARBA00010644"/>
    </source>
</evidence>
<organism evidence="8 9">
    <name type="scientific">SAR86 cluster bacterium</name>
    <dbReference type="NCBI Taxonomy" id="2030880"/>
    <lineage>
        <taxon>Bacteria</taxon>
        <taxon>Pseudomonadati</taxon>
        <taxon>Pseudomonadota</taxon>
        <taxon>Gammaproteobacteria</taxon>
        <taxon>SAR86 cluster</taxon>
    </lineage>
</organism>
<comment type="similarity">
    <text evidence="2">Belongs to the aerobic coproporphyrinogen-III oxidase family.</text>
</comment>
<dbReference type="GO" id="GO:0006782">
    <property type="term" value="P:protoporphyrinogen IX biosynthetic process"/>
    <property type="evidence" value="ECO:0007669"/>
    <property type="project" value="TreeGrafter"/>
</dbReference>
<dbReference type="Gene3D" id="3.40.1500.10">
    <property type="entry name" value="Coproporphyrinogen III oxidase, aerobic"/>
    <property type="match status" value="1"/>
</dbReference>
<evidence type="ECO:0000313" key="8">
    <source>
        <dbReference type="EMBL" id="RZO24788.1"/>
    </source>
</evidence>
<dbReference type="AlphaFoldDB" id="A0A520MUB2"/>